<dbReference type="EMBL" id="MU004244">
    <property type="protein sequence ID" value="KAF2663925.1"/>
    <property type="molecule type" value="Genomic_DNA"/>
</dbReference>
<dbReference type="Gene3D" id="2.60.40.180">
    <property type="entry name" value="Transthyretin/hydroxyisourate hydrolase domain"/>
    <property type="match status" value="1"/>
</dbReference>
<feature type="domain" description="Transthyretin/hydroxyisourate hydrolase" evidence="8">
    <location>
        <begin position="7"/>
        <end position="137"/>
    </location>
</feature>
<evidence type="ECO:0000256" key="2">
    <source>
        <dbReference type="ARBA" id="ARBA00002704"/>
    </source>
</evidence>
<dbReference type="GO" id="GO:0006144">
    <property type="term" value="P:purine nucleobase metabolic process"/>
    <property type="evidence" value="ECO:0007669"/>
    <property type="project" value="UniProtKB-KW"/>
</dbReference>
<keyword evidence="6 7" id="KW-0378">Hydrolase</keyword>
<comment type="catalytic activity">
    <reaction evidence="1 7">
        <text>5-hydroxyisourate + H2O = 5-hydroxy-2-oxo-4-ureido-2,5-dihydro-1H-imidazole-5-carboxylate + H(+)</text>
        <dbReference type="Rhea" id="RHEA:23736"/>
        <dbReference type="ChEBI" id="CHEBI:15377"/>
        <dbReference type="ChEBI" id="CHEBI:15378"/>
        <dbReference type="ChEBI" id="CHEBI:18072"/>
        <dbReference type="ChEBI" id="CHEBI:58639"/>
        <dbReference type="EC" id="3.5.2.17"/>
    </reaction>
</comment>
<accession>A0A6A6TV28</accession>
<dbReference type="InterPro" id="IPR023416">
    <property type="entry name" value="Transthyretin/HIU_hydrolase_d"/>
</dbReference>
<comment type="similarity">
    <text evidence="3 7">Belongs to the transthyretin family. 5-hydroxyisourate hydrolase subfamily.</text>
</comment>
<evidence type="ECO:0000256" key="7">
    <source>
        <dbReference type="RuleBase" id="RU361270"/>
    </source>
</evidence>
<dbReference type="NCBIfam" id="TIGR02962">
    <property type="entry name" value="hdxy_isourate"/>
    <property type="match status" value="1"/>
</dbReference>
<dbReference type="PANTHER" id="PTHR10395">
    <property type="entry name" value="URICASE AND TRANSTHYRETIN-RELATED"/>
    <property type="match status" value="1"/>
</dbReference>
<dbReference type="PROSITE" id="PS00768">
    <property type="entry name" value="TRANSTHYRETIN_1"/>
    <property type="match status" value="1"/>
</dbReference>
<dbReference type="InterPro" id="IPR023418">
    <property type="entry name" value="Thyroxine_BS"/>
</dbReference>
<comment type="function">
    <text evidence="2">Catalyzes the hydrolysis of 5-hydroxyisourate (HIU) to 2-oxo-4-hydroxy-4-carboxy-5-ureidoimidazoline (OHCU).</text>
</comment>
<reference evidence="9" key="1">
    <citation type="journal article" date="2020" name="Stud. Mycol.">
        <title>101 Dothideomycetes genomes: a test case for predicting lifestyles and emergence of pathogens.</title>
        <authorList>
            <person name="Haridas S."/>
            <person name="Albert R."/>
            <person name="Binder M."/>
            <person name="Bloem J."/>
            <person name="Labutti K."/>
            <person name="Salamov A."/>
            <person name="Andreopoulos B."/>
            <person name="Baker S."/>
            <person name="Barry K."/>
            <person name="Bills G."/>
            <person name="Bluhm B."/>
            <person name="Cannon C."/>
            <person name="Castanera R."/>
            <person name="Culley D."/>
            <person name="Daum C."/>
            <person name="Ezra D."/>
            <person name="Gonzalez J."/>
            <person name="Henrissat B."/>
            <person name="Kuo A."/>
            <person name="Liang C."/>
            <person name="Lipzen A."/>
            <person name="Lutzoni F."/>
            <person name="Magnuson J."/>
            <person name="Mondo S."/>
            <person name="Nolan M."/>
            <person name="Ohm R."/>
            <person name="Pangilinan J."/>
            <person name="Park H.-J."/>
            <person name="Ramirez L."/>
            <person name="Alfaro M."/>
            <person name="Sun H."/>
            <person name="Tritt A."/>
            <person name="Yoshinaga Y."/>
            <person name="Zwiers L.-H."/>
            <person name="Turgeon B."/>
            <person name="Goodwin S."/>
            <person name="Spatafora J."/>
            <person name="Crous P."/>
            <person name="Grigoriev I."/>
        </authorList>
    </citation>
    <scope>NUCLEOTIDE SEQUENCE</scope>
    <source>
        <strain evidence="9">CBS 115976</strain>
    </source>
</reference>
<organism evidence="9 10">
    <name type="scientific">Microthyrium microscopicum</name>
    <dbReference type="NCBI Taxonomy" id="703497"/>
    <lineage>
        <taxon>Eukaryota</taxon>
        <taxon>Fungi</taxon>
        <taxon>Dikarya</taxon>
        <taxon>Ascomycota</taxon>
        <taxon>Pezizomycotina</taxon>
        <taxon>Dothideomycetes</taxon>
        <taxon>Dothideomycetes incertae sedis</taxon>
        <taxon>Microthyriales</taxon>
        <taxon>Microthyriaceae</taxon>
        <taxon>Microthyrium</taxon>
    </lineage>
</organism>
<evidence type="ECO:0000256" key="6">
    <source>
        <dbReference type="ARBA" id="ARBA00022801"/>
    </source>
</evidence>
<evidence type="ECO:0000256" key="1">
    <source>
        <dbReference type="ARBA" id="ARBA00001043"/>
    </source>
</evidence>
<dbReference type="GO" id="GO:0033971">
    <property type="term" value="F:hydroxyisourate hydrolase activity"/>
    <property type="evidence" value="ECO:0007669"/>
    <property type="project" value="UniProtKB-EC"/>
</dbReference>
<evidence type="ECO:0000256" key="3">
    <source>
        <dbReference type="ARBA" id="ARBA00009850"/>
    </source>
</evidence>
<dbReference type="EC" id="3.5.2.17" evidence="7"/>
<keyword evidence="5 7" id="KW-0659">Purine metabolism</keyword>
<dbReference type="SUPFAM" id="SSF49472">
    <property type="entry name" value="Transthyretin (synonym: prealbumin)"/>
    <property type="match status" value="1"/>
</dbReference>
<evidence type="ECO:0000313" key="9">
    <source>
        <dbReference type="EMBL" id="KAF2663925.1"/>
    </source>
</evidence>
<evidence type="ECO:0000256" key="5">
    <source>
        <dbReference type="ARBA" id="ARBA00022631"/>
    </source>
</evidence>
<evidence type="ECO:0000259" key="8">
    <source>
        <dbReference type="Pfam" id="PF00576"/>
    </source>
</evidence>
<evidence type="ECO:0000313" key="10">
    <source>
        <dbReference type="Proteomes" id="UP000799302"/>
    </source>
</evidence>
<dbReference type="AlphaFoldDB" id="A0A6A6TV28"/>
<dbReference type="InterPro" id="IPR036817">
    <property type="entry name" value="Transthyretin/HIU_hydrolase_sf"/>
</dbReference>
<protein>
    <recommendedName>
        <fullName evidence="7">5-hydroxyisourate hydrolase</fullName>
        <shortName evidence="7">HIU hydrolase</shortName>
        <shortName evidence="7">HIUHase</shortName>
        <ecNumber evidence="7">3.5.2.17</ecNumber>
    </recommendedName>
</protein>
<dbReference type="Pfam" id="PF00576">
    <property type="entry name" value="Transthyretin"/>
    <property type="match status" value="1"/>
</dbReference>
<dbReference type="PANTHER" id="PTHR10395:SF7">
    <property type="entry name" value="5-HYDROXYISOURATE HYDROLASE"/>
    <property type="match status" value="1"/>
</dbReference>
<proteinExistence type="inferred from homology"/>
<keyword evidence="10" id="KW-1185">Reference proteome</keyword>
<name>A0A6A6TV28_9PEZI</name>
<comment type="subunit">
    <text evidence="4 7">Homotetramer.</text>
</comment>
<dbReference type="Proteomes" id="UP000799302">
    <property type="component" value="Unassembled WGS sequence"/>
</dbReference>
<dbReference type="OrthoDB" id="10265230at2759"/>
<gene>
    <name evidence="9" type="ORF">BT63DRAFT_418809</name>
</gene>
<evidence type="ECO:0000256" key="4">
    <source>
        <dbReference type="ARBA" id="ARBA00011881"/>
    </source>
</evidence>
<sequence length="138" mass="15196">MATRPPVTCHVLDTTIGQPGPNIAVTLKVNIAESADQDAKLAGEFSGLTNGDGRVTEWKGSGSDVQTLFESASGDMWCTLTFETREYWEKKDIKPFFPEVEIHFQTTGYKGLAQGASQPHWHVPVLLGPYNYTTYRGS</sequence>
<dbReference type="InterPro" id="IPR014306">
    <property type="entry name" value="Hydroxyisourate_hydrolase"/>
</dbReference>